<dbReference type="AlphaFoldDB" id="A0ABD5W629"/>
<dbReference type="PANTHER" id="PTHR43584:SF8">
    <property type="entry name" value="N-ACETYLMURAMATE ALPHA-1-PHOSPHATE URIDYLYLTRANSFERASE"/>
    <property type="match status" value="1"/>
</dbReference>
<dbReference type="GeneID" id="81127014"/>
<keyword evidence="2" id="KW-0548">Nucleotidyltransferase</keyword>
<keyword evidence="4" id="KW-0012">Acyltransferase</keyword>
<dbReference type="GO" id="GO:0003977">
    <property type="term" value="F:UDP-N-acetylglucosamine diphosphorylase activity"/>
    <property type="evidence" value="ECO:0007669"/>
    <property type="project" value="UniProtKB-EC"/>
</dbReference>
<comment type="caution">
    <text evidence="8">The sequence shown here is derived from an EMBL/GenBank/DDBJ whole genome shotgun (WGS) entry which is preliminary data.</text>
</comment>
<comment type="catalytic activity">
    <reaction evidence="5">
        <text>alpha-D-glucosamine 1-phosphate + acetyl-CoA = N-acetyl-alpha-D-glucosamine 1-phosphate + CoA + H(+)</text>
        <dbReference type="Rhea" id="RHEA:13725"/>
        <dbReference type="ChEBI" id="CHEBI:15378"/>
        <dbReference type="ChEBI" id="CHEBI:57287"/>
        <dbReference type="ChEBI" id="CHEBI:57288"/>
        <dbReference type="ChEBI" id="CHEBI:57776"/>
        <dbReference type="ChEBI" id="CHEBI:58516"/>
        <dbReference type="EC" id="2.3.1.157"/>
    </reaction>
</comment>
<dbReference type="Pfam" id="PF25087">
    <property type="entry name" value="GMPPB_C"/>
    <property type="match status" value="1"/>
</dbReference>
<evidence type="ECO:0000313" key="8">
    <source>
        <dbReference type="EMBL" id="MFC7068789.1"/>
    </source>
</evidence>
<comment type="catalytic activity">
    <reaction evidence="6">
        <text>N-acetyl-alpha-D-glucosamine 1-phosphate + UTP + H(+) = UDP-N-acetyl-alpha-D-glucosamine + diphosphate</text>
        <dbReference type="Rhea" id="RHEA:13509"/>
        <dbReference type="ChEBI" id="CHEBI:15378"/>
        <dbReference type="ChEBI" id="CHEBI:33019"/>
        <dbReference type="ChEBI" id="CHEBI:46398"/>
        <dbReference type="ChEBI" id="CHEBI:57705"/>
        <dbReference type="ChEBI" id="CHEBI:57776"/>
        <dbReference type="EC" id="2.7.7.23"/>
    </reaction>
</comment>
<reference evidence="8 9" key="1">
    <citation type="journal article" date="2019" name="Int. J. Syst. Evol. Microbiol.">
        <title>The Global Catalogue of Microorganisms (GCM) 10K type strain sequencing project: providing services to taxonomists for standard genome sequencing and annotation.</title>
        <authorList>
            <consortium name="The Broad Institute Genomics Platform"/>
            <consortium name="The Broad Institute Genome Sequencing Center for Infectious Disease"/>
            <person name="Wu L."/>
            <person name="Ma J."/>
        </authorList>
    </citation>
    <scope>NUCLEOTIDE SEQUENCE [LARGE SCALE GENOMIC DNA]</scope>
    <source>
        <strain evidence="8 9">DT31</strain>
    </source>
</reference>
<evidence type="ECO:0000256" key="2">
    <source>
        <dbReference type="ARBA" id="ARBA00022695"/>
    </source>
</evidence>
<dbReference type="InterPro" id="IPR011004">
    <property type="entry name" value="Trimer_LpxA-like_sf"/>
</dbReference>
<dbReference type="RefSeq" id="WP_284033393.1">
    <property type="nucleotide sequence ID" value="NZ_CP126155.1"/>
</dbReference>
<evidence type="ECO:0000256" key="1">
    <source>
        <dbReference type="ARBA" id="ARBA00022679"/>
    </source>
</evidence>
<protein>
    <recommendedName>
        <fullName evidence="7">Mannose-1-phosphate guanyltransferase C-terminal domain-containing protein</fullName>
    </recommendedName>
</protein>
<dbReference type="SUPFAM" id="SSF51161">
    <property type="entry name" value="Trimeric LpxA-like enzymes"/>
    <property type="match status" value="1"/>
</dbReference>
<dbReference type="GO" id="GO:0019134">
    <property type="term" value="F:glucosamine-1-phosphate N-acetyltransferase activity"/>
    <property type="evidence" value="ECO:0007669"/>
    <property type="project" value="UniProtKB-EC"/>
</dbReference>
<sequence length="366" mass="36809">MLGVLSAGSGTRTAYAPSTEGALVEVAGAPAAERAVESLLAAGADDVVVDGASAAVAALLADRFPESVRDGADDADDAHPTHDRVVWLPTTAVVDPGALAAAARDAPAVLCRPSEPLAPIDGPEPRPVALPSDAFDGRPPSAAPAVAGALAAEDALRRLERDHVADVRRPWEYLDATEWCLAGTDGGDGVGFPGIDSATDGDVHPDAELSGPVVVPAGATVRSGAVIDGPVALAPGATVGPNCYVRANSFISNDTKIGAAVEIKNSVIMSGAKVPHQSYVGDSVVGPRANVGAGSIVANLRHDDAAVTLSHAGGRVSTGRRKFGTVIGADAKLGIGTRLNVGTVVDPGATTAPGEVVRRDKRRGDR</sequence>
<gene>
    <name evidence="8" type="ORF">ACFQL9_03970</name>
</gene>
<keyword evidence="3" id="KW-0511">Multifunctional enzyme</keyword>
<dbReference type="Proteomes" id="UP001596461">
    <property type="component" value="Unassembled WGS sequence"/>
</dbReference>
<organism evidence="8 9">
    <name type="scientific">Halobaculum lipolyticum</name>
    <dbReference type="NCBI Taxonomy" id="3032001"/>
    <lineage>
        <taxon>Archaea</taxon>
        <taxon>Methanobacteriati</taxon>
        <taxon>Methanobacteriota</taxon>
        <taxon>Stenosarchaea group</taxon>
        <taxon>Halobacteria</taxon>
        <taxon>Halobacteriales</taxon>
        <taxon>Haloferacaceae</taxon>
        <taxon>Halobaculum</taxon>
    </lineage>
</organism>
<name>A0ABD5W629_9EURY</name>
<dbReference type="PANTHER" id="PTHR43584">
    <property type="entry name" value="NUCLEOTIDYL TRANSFERASE"/>
    <property type="match status" value="1"/>
</dbReference>
<proteinExistence type="predicted"/>
<evidence type="ECO:0000256" key="6">
    <source>
        <dbReference type="ARBA" id="ARBA00048493"/>
    </source>
</evidence>
<keyword evidence="9" id="KW-1185">Reference proteome</keyword>
<dbReference type="InterPro" id="IPR056729">
    <property type="entry name" value="GMPPB_C"/>
</dbReference>
<evidence type="ECO:0000313" key="9">
    <source>
        <dbReference type="Proteomes" id="UP001596461"/>
    </source>
</evidence>
<accession>A0ABD5W629</accession>
<feature type="domain" description="Mannose-1-phosphate guanyltransferase C-terminal" evidence="7">
    <location>
        <begin position="228"/>
        <end position="344"/>
    </location>
</feature>
<keyword evidence="1" id="KW-0808">Transferase</keyword>
<dbReference type="Gene3D" id="2.160.10.10">
    <property type="entry name" value="Hexapeptide repeat proteins"/>
    <property type="match status" value="1"/>
</dbReference>
<evidence type="ECO:0000256" key="4">
    <source>
        <dbReference type="ARBA" id="ARBA00023315"/>
    </source>
</evidence>
<evidence type="ECO:0000259" key="7">
    <source>
        <dbReference type="Pfam" id="PF25087"/>
    </source>
</evidence>
<dbReference type="SUPFAM" id="SSF53448">
    <property type="entry name" value="Nucleotide-diphospho-sugar transferases"/>
    <property type="match status" value="1"/>
</dbReference>
<evidence type="ECO:0000256" key="3">
    <source>
        <dbReference type="ARBA" id="ARBA00023268"/>
    </source>
</evidence>
<dbReference type="InterPro" id="IPR050065">
    <property type="entry name" value="GlmU-like"/>
</dbReference>
<dbReference type="EMBL" id="JBHTAH010000002">
    <property type="protein sequence ID" value="MFC7068789.1"/>
    <property type="molecule type" value="Genomic_DNA"/>
</dbReference>
<evidence type="ECO:0000256" key="5">
    <source>
        <dbReference type="ARBA" id="ARBA00048247"/>
    </source>
</evidence>
<dbReference type="InterPro" id="IPR029044">
    <property type="entry name" value="Nucleotide-diphossugar_trans"/>
</dbReference>